<feature type="compositionally biased region" description="Low complexity" evidence="2">
    <location>
        <begin position="307"/>
        <end position="323"/>
    </location>
</feature>
<dbReference type="RefSeq" id="XP_040621095.1">
    <property type="nucleotide sequence ID" value="XM_040760675.1"/>
</dbReference>
<dbReference type="GO" id="GO:0008270">
    <property type="term" value="F:zinc ion binding"/>
    <property type="evidence" value="ECO:0007669"/>
    <property type="project" value="UniProtKB-KW"/>
</dbReference>
<organism evidence="4 5">
    <name type="scientific">Sporothrix brasiliensis 5110</name>
    <dbReference type="NCBI Taxonomy" id="1398154"/>
    <lineage>
        <taxon>Eukaryota</taxon>
        <taxon>Fungi</taxon>
        <taxon>Dikarya</taxon>
        <taxon>Ascomycota</taxon>
        <taxon>Pezizomycotina</taxon>
        <taxon>Sordariomycetes</taxon>
        <taxon>Sordariomycetidae</taxon>
        <taxon>Ophiostomatales</taxon>
        <taxon>Ophiostomataceae</taxon>
        <taxon>Sporothrix</taxon>
    </lineage>
</organism>
<dbReference type="Proteomes" id="UP000031575">
    <property type="component" value="Unassembled WGS sequence"/>
</dbReference>
<keyword evidence="1" id="KW-0479">Metal-binding</keyword>
<dbReference type="HOGENOM" id="CLU_371378_0_0_1"/>
<feature type="compositionally biased region" description="Polar residues" evidence="2">
    <location>
        <begin position="220"/>
        <end position="242"/>
    </location>
</feature>
<keyword evidence="5" id="KW-1185">Reference proteome</keyword>
<proteinExistence type="predicted"/>
<feature type="region of interest" description="Disordered" evidence="2">
    <location>
        <begin position="470"/>
        <end position="490"/>
    </location>
</feature>
<evidence type="ECO:0000256" key="2">
    <source>
        <dbReference type="SAM" id="MobiDB-lite"/>
    </source>
</evidence>
<keyword evidence="1" id="KW-0863">Zinc-finger</keyword>
<feature type="region of interest" description="Disordered" evidence="2">
    <location>
        <begin position="689"/>
        <end position="727"/>
    </location>
</feature>
<dbReference type="VEuPathDB" id="FungiDB:SPBR_02372"/>
<evidence type="ECO:0000259" key="3">
    <source>
        <dbReference type="PROSITE" id="PS50103"/>
    </source>
</evidence>
<dbReference type="InterPro" id="IPR000571">
    <property type="entry name" value="Znf_CCCH"/>
</dbReference>
<feature type="compositionally biased region" description="Polar residues" evidence="2">
    <location>
        <begin position="195"/>
        <end position="210"/>
    </location>
</feature>
<feature type="compositionally biased region" description="Polar residues" evidence="2">
    <location>
        <begin position="177"/>
        <end position="186"/>
    </location>
</feature>
<feature type="domain" description="C3H1-type" evidence="3">
    <location>
        <begin position="418"/>
        <end position="447"/>
    </location>
</feature>
<accession>A0A0C2J240</accession>
<keyword evidence="1" id="KW-0862">Zinc</keyword>
<feature type="region of interest" description="Disordered" evidence="2">
    <location>
        <begin position="177"/>
        <end position="323"/>
    </location>
</feature>
<evidence type="ECO:0000256" key="1">
    <source>
        <dbReference type="PROSITE-ProRule" id="PRU00723"/>
    </source>
</evidence>
<gene>
    <name evidence="4" type="ORF">SPBR_02372</name>
</gene>
<dbReference type="AlphaFoldDB" id="A0A0C2J240"/>
<sequence length="749" mass="79196">MDADCGPRSSQLNLSLHYRHPHHAGSISAQRSHGLHGTHNPQPNARHRQQDCQEASRRQYLRAAPDEGRVARETLDGGAGRLTRAGTAPTANTINSINTITLSTNSINFIGPVNNKNLLLFLRLPTHPSPYLVVVVVVLARAHRITTFFRLSNSNATFPIPASIAPHIAAMDETTNCDVASKQPASPETPLTVPALSSSPGENAATSNALHNHKDRSPSPKAQVSSQHESPTSAPSPRSQAYATIDSSSDRDTVRDDIVPVNDSLPEPGAGPGQSTYQNVTAPFHFPMPRRNSVTDNASIAHPSPPKQAQTAQSAQTMQQAPSSADTATFGGYFAYCLDRGNGLYTRLIPADRLPPTAGFVALQNDSRGMFVLPDPSTHLSPSMALPSMPVVNTSVTYNYGTRPVQQRPGQVGSANAKKQKVYCDKWVHEGICAFTQQGCKFKHEMPHDRATQRSLGLFQGYPNWYKKLQAQEQHQHHQQHPHPHQPSMETPAMAPLALLVPPTPGHGLEATSVQSQPFPTGFPYPNIAPVCVPAPPPPTPTPLLHLAPAAYQPIFSNFGSPTSNRQKSGLNGNTATGIDGHWRANSIHAASWRTSPVAGTMANVTTAFSAAAATPAVTSTVTTDYLADNFARGLTMDGVASLTSSTSPTSMGGEPRTGTAAFSSFGYGANSSFGRGFGTLGGHLLPLGPLGESESGGGSSSRTFGPIGPPPTASNSSMPGVSSPAATATASFTYRSAGDESGHLATDW</sequence>
<dbReference type="GeneID" id="63675596"/>
<dbReference type="PROSITE" id="PS50103">
    <property type="entry name" value="ZF_C3H1"/>
    <property type="match status" value="1"/>
</dbReference>
<dbReference type="EMBL" id="AWTV01000006">
    <property type="protein sequence ID" value="KIH93085.1"/>
    <property type="molecule type" value="Genomic_DNA"/>
</dbReference>
<feature type="compositionally biased region" description="Basic and acidic residues" evidence="2">
    <location>
        <begin position="248"/>
        <end position="258"/>
    </location>
</feature>
<feature type="zinc finger region" description="C3H1-type" evidence="1">
    <location>
        <begin position="418"/>
        <end position="447"/>
    </location>
</feature>
<feature type="region of interest" description="Disordered" evidence="2">
    <location>
        <begin position="24"/>
        <end position="52"/>
    </location>
</feature>
<protein>
    <recommendedName>
        <fullName evidence="3">C3H1-type domain-containing protein</fullName>
    </recommendedName>
</protein>
<evidence type="ECO:0000313" key="4">
    <source>
        <dbReference type="EMBL" id="KIH93085.1"/>
    </source>
</evidence>
<comment type="caution">
    <text evidence="4">The sequence shown here is derived from an EMBL/GenBank/DDBJ whole genome shotgun (WGS) entry which is preliminary data.</text>
</comment>
<dbReference type="OrthoDB" id="5355510at2759"/>
<reference evidence="4 5" key="1">
    <citation type="journal article" date="2014" name="BMC Genomics">
        <title>Comparative genomics of the major fungal agents of human and animal Sporotrichosis: Sporothrix schenckii and Sporothrix brasiliensis.</title>
        <authorList>
            <person name="Teixeira M.M."/>
            <person name="de Almeida L.G."/>
            <person name="Kubitschek-Barreira P."/>
            <person name="Alves F.L."/>
            <person name="Kioshima E.S."/>
            <person name="Abadio A.K."/>
            <person name="Fernandes L."/>
            <person name="Derengowski L.S."/>
            <person name="Ferreira K.S."/>
            <person name="Souza R.C."/>
            <person name="Ruiz J.C."/>
            <person name="de Andrade N.C."/>
            <person name="Paes H.C."/>
            <person name="Nicola A.M."/>
            <person name="Albuquerque P."/>
            <person name="Gerber A.L."/>
            <person name="Martins V.P."/>
            <person name="Peconick L.D."/>
            <person name="Neto A.V."/>
            <person name="Chaucanez C.B."/>
            <person name="Silva P.A."/>
            <person name="Cunha O.L."/>
            <person name="de Oliveira F.F."/>
            <person name="dos Santos T.C."/>
            <person name="Barros A.L."/>
            <person name="Soares M.A."/>
            <person name="de Oliveira L.M."/>
            <person name="Marini M.M."/>
            <person name="Villalobos-Duno H."/>
            <person name="Cunha M.M."/>
            <person name="de Hoog S."/>
            <person name="da Silveira J.F."/>
            <person name="Henrissat B."/>
            <person name="Nino-Vega G.A."/>
            <person name="Cisalpino P.S."/>
            <person name="Mora-Montes H.M."/>
            <person name="Almeida S.R."/>
            <person name="Stajich J.E."/>
            <person name="Lopes-Bezerra L.M."/>
            <person name="Vasconcelos A.T."/>
            <person name="Felipe M.S."/>
        </authorList>
    </citation>
    <scope>NUCLEOTIDE SEQUENCE [LARGE SCALE GENOMIC DNA]</scope>
    <source>
        <strain evidence="4 5">5110</strain>
    </source>
</reference>
<evidence type="ECO:0000313" key="5">
    <source>
        <dbReference type="Proteomes" id="UP000031575"/>
    </source>
</evidence>
<name>A0A0C2J240_9PEZI</name>